<keyword evidence="5" id="KW-1185">Reference proteome</keyword>
<dbReference type="Proteomes" id="UP001497623">
    <property type="component" value="Unassembled WGS sequence"/>
</dbReference>
<comment type="caution">
    <text evidence="4">The sequence shown here is derived from an EMBL/GenBank/DDBJ whole genome shotgun (WGS) entry which is preliminary data.</text>
</comment>
<dbReference type="AlphaFoldDB" id="A0AAV2PN38"/>
<dbReference type="SUPFAM" id="SSF81383">
    <property type="entry name" value="F-box domain"/>
    <property type="match status" value="1"/>
</dbReference>
<proteinExistence type="predicted"/>
<dbReference type="SUPFAM" id="SSF54928">
    <property type="entry name" value="RNA-binding domain, RBD"/>
    <property type="match status" value="1"/>
</dbReference>
<dbReference type="InterPro" id="IPR036047">
    <property type="entry name" value="F-box-like_dom_sf"/>
</dbReference>
<keyword evidence="1 2" id="KW-0694">RNA-binding</keyword>
<evidence type="ECO:0000259" key="3">
    <source>
        <dbReference type="PROSITE" id="PS50102"/>
    </source>
</evidence>
<dbReference type="PROSITE" id="PS50102">
    <property type="entry name" value="RRM"/>
    <property type="match status" value="1"/>
</dbReference>
<dbReference type="GO" id="GO:0031146">
    <property type="term" value="P:SCF-dependent proteasomal ubiquitin-dependent protein catabolic process"/>
    <property type="evidence" value="ECO:0007669"/>
    <property type="project" value="TreeGrafter"/>
</dbReference>
<evidence type="ECO:0000256" key="1">
    <source>
        <dbReference type="ARBA" id="ARBA00022884"/>
    </source>
</evidence>
<dbReference type="InterPro" id="IPR000504">
    <property type="entry name" value="RRM_dom"/>
</dbReference>
<accession>A0AAV2PN38</accession>
<feature type="domain" description="RRM" evidence="3">
    <location>
        <begin position="4"/>
        <end position="82"/>
    </location>
</feature>
<dbReference type="InterPro" id="IPR012677">
    <property type="entry name" value="Nucleotide-bd_a/b_plait_sf"/>
</dbReference>
<dbReference type="EMBL" id="CAXKWB010000529">
    <property type="protein sequence ID" value="CAL4061111.1"/>
    <property type="molecule type" value="Genomic_DNA"/>
</dbReference>
<dbReference type="SUPFAM" id="SSF52047">
    <property type="entry name" value="RNI-like"/>
    <property type="match status" value="1"/>
</dbReference>
<dbReference type="SMART" id="SM00360">
    <property type="entry name" value="RRM"/>
    <property type="match status" value="1"/>
</dbReference>
<dbReference type="PANTHER" id="PTHR13318:SF190">
    <property type="entry name" value="PARTNER OF PAIRED, ISOFORM B"/>
    <property type="match status" value="1"/>
</dbReference>
<protein>
    <recommendedName>
        <fullName evidence="3">RRM domain-containing protein</fullName>
    </recommendedName>
</protein>
<dbReference type="GO" id="GO:0019005">
    <property type="term" value="C:SCF ubiquitin ligase complex"/>
    <property type="evidence" value="ECO:0007669"/>
    <property type="project" value="TreeGrafter"/>
</dbReference>
<dbReference type="Gene3D" id="3.30.70.330">
    <property type="match status" value="1"/>
</dbReference>
<dbReference type="Gene3D" id="1.20.1280.50">
    <property type="match status" value="1"/>
</dbReference>
<dbReference type="InterPro" id="IPR032675">
    <property type="entry name" value="LRR_dom_sf"/>
</dbReference>
<evidence type="ECO:0000313" key="4">
    <source>
        <dbReference type="EMBL" id="CAL4061111.1"/>
    </source>
</evidence>
<reference evidence="4 5" key="1">
    <citation type="submission" date="2024-05" db="EMBL/GenBank/DDBJ databases">
        <authorList>
            <person name="Wallberg A."/>
        </authorList>
    </citation>
    <scope>NUCLEOTIDE SEQUENCE [LARGE SCALE GENOMIC DNA]</scope>
</reference>
<gene>
    <name evidence="4" type="ORF">MNOR_LOCUS1861</name>
</gene>
<evidence type="ECO:0000256" key="2">
    <source>
        <dbReference type="PROSITE-ProRule" id="PRU00176"/>
    </source>
</evidence>
<organism evidence="4 5">
    <name type="scientific">Meganyctiphanes norvegica</name>
    <name type="common">Northern krill</name>
    <name type="synonym">Thysanopoda norvegica</name>
    <dbReference type="NCBI Taxonomy" id="48144"/>
    <lineage>
        <taxon>Eukaryota</taxon>
        <taxon>Metazoa</taxon>
        <taxon>Ecdysozoa</taxon>
        <taxon>Arthropoda</taxon>
        <taxon>Crustacea</taxon>
        <taxon>Multicrustacea</taxon>
        <taxon>Malacostraca</taxon>
        <taxon>Eumalacostraca</taxon>
        <taxon>Eucarida</taxon>
        <taxon>Euphausiacea</taxon>
        <taxon>Euphausiidae</taxon>
        <taxon>Meganyctiphanes</taxon>
    </lineage>
</organism>
<evidence type="ECO:0000313" key="5">
    <source>
        <dbReference type="Proteomes" id="UP001497623"/>
    </source>
</evidence>
<name>A0AAV2PN38_MEGNR</name>
<dbReference type="Gene3D" id="3.80.10.10">
    <property type="entry name" value="Ribonuclease Inhibitor"/>
    <property type="match status" value="1"/>
</dbReference>
<dbReference type="Pfam" id="PF00076">
    <property type="entry name" value="RRM_1"/>
    <property type="match status" value="1"/>
</dbReference>
<dbReference type="PANTHER" id="PTHR13318">
    <property type="entry name" value="PARTNER OF PAIRED, ISOFORM B-RELATED"/>
    <property type="match status" value="1"/>
</dbReference>
<dbReference type="GO" id="GO:0003723">
    <property type="term" value="F:RNA binding"/>
    <property type="evidence" value="ECO:0007669"/>
    <property type="project" value="UniProtKB-UniRule"/>
</dbReference>
<sequence>MDPLKLFVGNINQNVSEEQLLAKLTLHANVTSAIIVKKTFKDHSYGFVSLPTEDDVKKLMDLNKQDFYLSDSKLIFQHTSRSCISPGEESLVCQPLSQRNYDLSPLDSNKISIYMVADDVMMKILNYLPLKERICCEIVCSWWQALLYVMFKITTHLNLNENYLTRNSLVISKAMFSKLLLLTGDTLKSLSLSGINESTFKDHEKHKLLLIISQLCPNLEYLDMSNIPIIYFYNLRALKDSKNLKYFSAKKCVEFDELLFKELLSVLPYLKKIDVSCTSIKGNCFNILPQELKELNISYCMQVSKENLCKVNKVCKNLEVLEIEKLNADKEFLEELVVNCTKLRSLKLNLCSALGVSNQVKLFTKLTSLKIVASTFDLPNIANSLRDLEELYFQTKQKTKNMVDFGKFSQLKNVVLKRTPFHKQELMSLEKCKKLQYITITFCDSADQETIKWIIKGCPKIKQIECRQVGIDILFMIDINQILKNRPEKINILGKKGAMNFKQFCTFLDYYDTKKNNFDFDPNSFVEDDDGLGDFDFDFSDSD</sequence>
<dbReference type="InterPro" id="IPR035979">
    <property type="entry name" value="RBD_domain_sf"/>
</dbReference>